<sequence length="116" mass="12879">MTNDRPTILDSFIHQFHPKKQIIKLLDIEAPSLRGVLDTMFRLTIAALFLAVIFVSLYGTGWTTVDQLPQNIADQSNIKALGVLIFTDFVVPFEILSIVLLSSLIGAIYMAKGDDN</sequence>
<evidence type="ECO:0000256" key="1">
    <source>
        <dbReference type="SAM" id="Phobius"/>
    </source>
</evidence>
<keyword evidence="1" id="KW-0812">Transmembrane</keyword>
<organism evidence="2 3">
    <name type="scientific">Methanococcoides alaskense</name>
    <dbReference type="NCBI Taxonomy" id="325778"/>
    <lineage>
        <taxon>Archaea</taxon>
        <taxon>Methanobacteriati</taxon>
        <taxon>Methanobacteriota</taxon>
        <taxon>Stenosarchaea group</taxon>
        <taxon>Methanomicrobia</taxon>
        <taxon>Methanosarcinales</taxon>
        <taxon>Methanosarcinaceae</taxon>
        <taxon>Methanococcoides</taxon>
    </lineage>
</organism>
<dbReference type="GO" id="GO:0008137">
    <property type="term" value="F:NADH dehydrogenase (ubiquinone) activity"/>
    <property type="evidence" value="ECO:0007669"/>
    <property type="project" value="InterPro"/>
</dbReference>
<dbReference type="InterPro" id="IPR042106">
    <property type="entry name" value="Nuo/plastoQ_OxRdtase_6_NuoJ"/>
</dbReference>
<dbReference type="Pfam" id="PF00499">
    <property type="entry name" value="Oxidored_q3"/>
    <property type="match status" value="1"/>
</dbReference>
<feature type="transmembrane region" description="Helical" evidence="1">
    <location>
        <begin position="40"/>
        <end position="59"/>
    </location>
</feature>
<proteinExistence type="predicted"/>
<dbReference type="AlphaFoldDB" id="A0AA90TXR4"/>
<evidence type="ECO:0000313" key="2">
    <source>
        <dbReference type="EMBL" id="MDR6221942.1"/>
    </source>
</evidence>
<accession>A0AA90TXR4</accession>
<keyword evidence="1" id="KW-1133">Transmembrane helix</keyword>
<dbReference type="NCBIfam" id="NF040613">
    <property type="entry name" value="F420_dehyd_FpoJ"/>
    <property type="match status" value="1"/>
</dbReference>
<name>A0AA90TXR4_9EURY</name>
<keyword evidence="1" id="KW-0472">Membrane</keyword>
<dbReference type="InterPro" id="IPR053607">
    <property type="entry name" value="Complex_I_subunit_6-like"/>
</dbReference>
<evidence type="ECO:0000313" key="3">
    <source>
        <dbReference type="Proteomes" id="UP001185015"/>
    </source>
</evidence>
<dbReference type="EMBL" id="JAVDQI010000001">
    <property type="protein sequence ID" value="MDR6221942.1"/>
    <property type="molecule type" value="Genomic_DNA"/>
</dbReference>
<protein>
    <submittedName>
        <fullName evidence="2">NADH-quinone oxidoreductase subunit J</fullName>
    </submittedName>
</protein>
<dbReference type="Proteomes" id="UP001185015">
    <property type="component" value="Unassembled WGS sequence"/>
</dbReference>
<feature type="transmembrane region" description="Helical" evidence="1">
    <location>
        <begin position="80"/>
        <end position="111"/>
    </location>
</feature>
<comment type="caution">
    <text evidence="2">The sequence shown here is derived from an EMBL/GenBank/DDBJ whole genome shotgun (WGS) entry which is preliminary data.</text>
</comment>
<keyword evidence="3" id="KW-1185">Reference proteome</keyword>
<reference evidence="2 3" key="1">
    <citation type="submission" date="2023-07" db="EMBL/GenBank/DDBJ databases">
        <title>Genomic Encyclopedia of Type Strains, Phase IV (KMG-IV): sequencing the most valuable type-strain genomes for metagenomic binning, comparative biology and taxonomic classification.</title>
        <authorList>
            <person name="Goeker M."/>
        </authorList>
    </citation>
    <scope>NUCLEOTIDE SEQUENCE [LARGE SCALE GENOMIC DNA]</scope>
    <source>
        <strain evidence="2 3">DSM 17273</strain>
    </source>
</reference>
<gene>
    <name evidence="2" type="ORF">J2750_000374</name>
</gene>
<dbReference type="RefSeq" id="WP_270096252.1">
    <property type="nucleotide sequence ID" value="NZ_JAQFFK010000003.1"/>
</dbReference>
<dbReference type="Gene3D" id="1.20.120.1200">
    <property type="entry name" value="NADH-ubiquinone/plastoquinone oxidoreductase chain 6, subunit NuoJ"/>
    <property type="match status" value="1"/>
</dbReference>
<dbReference type="InterPro" id="IPR001457">
    <property type="entry name" value="NADH_UbQ/plastoQ_OxRdtase_su6"/>
</dbReference>